<dbReference type="GO" id="GO:0016491">
    <property type="term" value="F:oxidoreductase activity"/>
    <property type="evidence" value="ECO:0007669"/>
    <property type="project" value="UniProtKB-KW"/>
</dbReference>
<dbReference type="PANTHER" id="PTHR35870">
    <property type="entry name" value="PROTEIN, PUTATIVE (AFU_ORTHOLOGUE AFUA_5G03330)-RELATED"/>
    <property type="match status" value="1"/>
</dbReference>
<keyword evidence="4" id="KW-1185">Reference proteome</keyword>
<dbReference type="OrthoDB" id="10004862at2759"/>
<reference evidence="3 4" key="1">
    <citation type="journal article" date="2016" name="Mol. Biol. Evol.">
        <title>Comparative Genomics of Early-Diverging Mushroom-Forming Fungi Provides Insights into the Origins of Lignocellulose Decay Capabilities.</title>
        <authorList>
            <person name="Nagy L.G."/>
            <person name="Riley R."/>
            <person name="Tritt A."/>
            <person name="Adam C."/>
            <person name="Daum C."/>
            <person name="Floudas D."/>
            <person name="Sun H."/>
            <person name="Yadav J.S."/>
            <person name="Pangilinan J."/>
            <person name="Larsson K.H."/>
            <person name="Matsuura K."/>
            <person name="Barry K."/>
            <person name="Labutti K."/>
            <person name="Kuo R."/>
            <person name="Ohm R.A."/>
            <person name="Bhattacharya S.S."/>
            <person name="Shirouzu T."/>
            <person name="Yoshinaga Y."/>
            <person name="Martin F.M."/>
            <person name="Grigoriev I.V."/>
            <person name="Hibbett D.S."/>
        </authorList>
    </citation>
    <scope>NUCLEOTIDE SEQUENCE [LARGE SCALE GENOMIC DNA]</scope>
    <source>
        <strain evidence="3 4">HHB10207 ss-3</strain>
    </source>
</reference>
<proteinExistence type="predicted"/>
<feature type="region of interest" description="Disordered" evidence="2">
    <location>
        <begin position="439"/>
        <end position="465"/>
    </location>
</feature>
<gene>
    <name evidence="3" type="ORF">SISSUDRAFT_1071953</name>
</gene>
<dbReference type="Pfam" id="PF14027">
    <property type="entry name" value="Questin_oxidase"/>
    <property type="match status" value="1"/>
</dbReference>
<evidence type="ECO:0008006" key="5">
    <source>
        <dbReference type="Google" id="ProtNLM"/>
    </source>
</evidence>
<protein>
    <recommendedName>
        <fullName evidence="5">Oxidoreductase AflY</fullName>
    </recommendedName>
</protein>
<dbReference type="Proteomes" id="UP000076798">
    <property type="component" value="Unassembled WGS sequence"/>
</dbReference>
<feature type="compositionally biased region" description="Low complexity" evidence="2">
    <location>
        <begin position="443"/>
        <end position="454"/>
    </location>
</feature>
<dbReference type="InterPro" id="IPR025337">
    <property type="entry name" value="Questin_oxidase-like"/>
</dbReference>
<dbReference type="EMBL" id="KV428159">
    <property type="protein sequence ID" value="KZT34947.1"/>
    <property type="molecule type" value="Genomic_DNA"/>
</dbReference>
<keyword evidence="1" id="KW-0560">Oxidoreductase</keyword>
<accession>A0A166A4F7</accession>
<organism evidence="3 4">
    <name type="scientific">Sistotremastrum suecicum HHB10207 ss-3</name>
    <dbReference type="NCBI Taxonomy" id="1314776"/>
    <lineage>
        <taxon>Eukaryota</taxon>
        <taxon>Fungi</taxon>
        <taxon>Dikarya</taxon>
        <taxon>Basidiomycota</taxon>
        <taxon>Agaricomycotina</taxon>
        <taxon>Agaricomycetes</taxon>
        <taxon>Sistotremastrales</taxon>
        <taxon>Sistotremastraceae</taxon>
        <taxon>Sistotremastrum</taxon>
    </lineage>
</organism>
<dbReference type="STRING" id="1314776.A0A166A4F7"/>
<evidence type="ECO:0000256" key="1">
    <source>
        <dbReference type="ARBA" id="ARBA00023002"/>
    </source>
</evidence>
<dbReference type="PANTHER" id="PTHR35870:SF1">
    <property type="entry name" value="PROTEIN, PUTATIVE (AFU_ORTHOLOGUE AFUA_5G03330)-RELATED"/>
    <property type="match status" value="1"/>
</dbReference>
<evidence type="ECO:0000313" key="4">
    <source>
        <dbReference type="Proteomes" id="UP000076798"/>
    </source>
</evidence>
<name>A0A166A4F7_9AGAM</name>
<evidence type="ECO:0000256" key="2">
    <source>
        <dbReference type="SAM" id="MobiDB-lite"/>
    </source>
</evidence>
<evidence type="ECO:0000313" key="3">
    <source>
        <dbReference type="EMBL" id="KZT34947.1"/>
    </source>
</evidence>
<dbReference type="AlphaFoldDB" id="A0A166A4F7"/>
<sequence length="535" mass="58657">MAHSLLQPPTAVRIHEGLLNIPSPTPISSKAEAERGLTHDHFFNHCFFTPVGLHNHLSHHILAAYDLGAPTTLLKAIAETEQSDQRDIHLKGEDLKGKQVPEEGSITEDNWKDWLGKQEAYSALLSFFRSQVVNLGREKTLERFVFSDEANDNGTSMVIRLVSGAAHPLIQLGYGAEFSDDLIFASGLAQAAVHNTVAQTVPIHEYIPPDGASGGKDVTLLHVLRAIYDNPLLEPVMPYDPDALLSARRDKAFKPPSPRVYELAKTLSLWSFSSNPTNDDIDRKVEEAVWTAILLFIGSSKKNRKPRLDFFLMHAVTSSLFLGSVLRYVQTPAHKVALLRAWAAFVGQTLIMRGRPRVDGEVAMSFSAFPTPPSFDKLHSNSQNTESIVTPSAETQNAWLPIIQSALHANDSHTVKTIRTLLYAAKKYGQTPAGSVPGAFVDSTTSSSNGSTNGDHPSATKSETLPGLSLVDGTLFIRTAGVVLDIMGWVDHEGQKEGEWDRSALGWDAAWERAGEGEGERERKRTFFNAIGVRS</sequence>